<evidence type="ECO:0000259" key="5">
    <source>
        <dbReference type="Pfam" id="PF26438"/>
    </source>
</evidence>
<accession>A0A238W0I1</accession>
<dbReference type="AlphaFoldDB" id="A0A238W0I1"/>
<feature type="domain" description="DUF8108" evidence="5">
    <location>
        <begin position="99"/>
        <end position="165"/>
    </location>
</feature>
<dbReference type="InterPro" id="IPR058421">
    <property type="entry name" value="DUF8108_C"/>
</dbReference>
<evidence type="ECO:0000313" key="8">
    <source>
        <dbReference type="Proteomes" id="UP000198397"/>
    </source>
</evidence>
<dbReference type="InterPro" id="IPR058962">
    <property type="entry name" value="DUF8108_N"/>
</dbReference>
<evidence type="ECO:0000259" key="3">
    <source>
        <dbReference type="Pfam" id="PF12773"/>
    </source>
</evidence>
<feature type="region of interest" description="Disordered" evidence="1">
    <location>
        <begin position="340"/>
        <end position="395"/>
    </location>
</feature>
<organism evidence="7 8">
    <name type="scientific">Halorubrum vacuolatum</name>
    <name type="common">Natronobacterium vacuolatum</name>
    <dbReference type="NCBI Taxonomy" id="63740"/>
    <lineage>
        <taxon>Archaea</taxon>
        <taxon>Methanobacteriati</taxon>
        <taxon>Methanobacteriota</taxon>
        <taxon>Stenosarchaea group</taxon>
        <taxon>Halobacteria</taxon>
        <taxon>Halobacteriales</taxon>
        <taxon>Haloferacaceae</taxon>
        <taxon>Halorubrum</taxon>
    </lineage>
</organism>
<dbReference type="RefSeq" id="WP_143420358.1">
    <property type="nucleotide sequence ID" value="NZ_FZNQ01000005.1"/>
</dbReference>
<feature type="domain" description="DUF8108" evidence="6">
    <location>
        <begin position="182"/>
        <end position="246"/>
    </location>
</feature>
<dbReference type="InterPro" id="IPR025874">
    <property type="entry name" value="DZR"/>
</dbReference>
<evidence type="ECO:0000256" key="2">
    <source>
        <dbReference type="SAM" id="Phobius"/>
    </source>
</evidence>
<dbReference type="EMBL" id="FZNQ01000005">
    <property type="protein sequence ID" value="SNR40105.1"/>
    <property type="molecule type" value="Genomic_DNA"/>
</dbReference>
<gene>
    <name evidence="7" type="ORF">SAMN06264855_10510</name>
</gene>
<feature type="compositionally biased region" description="Basic and acidic residues" evidence="1">
    <location>
        <begin position="64"/>
        <end position="80"/>
    </location>
</feature>
<dbReference type="Pfam" id="PF12773">
    <property type="entry name" value="DZR"/>
    <property type="match status" value="1"/>
</dbReference>
<protein>
    <submittedName>
        <fullName evidence="7">Double zinc ribbon</fullName>
    </submittedName>
</protein>
<feature type="transmembrane region" description="Helical" evidence="2">
    <location>
        <begin position="221"/>
        <end position="243"/>
    </location>
</feature>
<evidence type="ECO:0000259" key="4">
    <source>
        <dbReference type="Pfam" id="PF26413"/>
    </source>
</evidence>
<dbReference type="Proteomes" id="UP000198397">
    <property type="component" value="Unassembled WGS sequence"/>
</dbReference>
<keyword evidence="8" id="KW-1185">Reference proteome</keyword>
<keyword evidence="2" id="KW-0472">Membrane</keyword>
<evidence type="ECO:0000256" key="1">
    <source>
        <dbReference type="SAM" id="MobiDB-lite"/>
    </source>
</evidence>
<feature type="region of interest" description="Disordered" evidence="1">
    <location>
        <begin position="64"/>
        <end position="93"/>
    </location>
</feature>
<evidence type="ECO:0000313" key="7">
    <source>
        <dbReference type="EMBL" id="SNR40105.1"/>
    </source>
</evidence>
<dbReference type="Pfam" id="PF26440">
    <property type="entry name" value="DUF8108_M"/>
    <property type="match status" value="1"/>
</dbReference>
<keyword evidence="2" id="KW-0812">Transmembrane</keyword>
<feature type="domain" description="DZANK-type" evidence="3">
    <location>
        <begin position="15"/>
        <end position="63"/>
    </location>
</feature>
<dbReference type="Pfam" id="PF26438">
    <property type="entry name" value="DUF8108_N"/>
    <property type="match status" value="1"/>
</dbReference>
<dbReference type="Pfam" id="PF26413">
    <property type="entry name" value="DUF8108"/>
    <property type="match status" value="1"/>
</dbReference>
<evidence type="ECO:0000259" key="6">
    <source>
        <dbReference type="Pfam" id="PF26440"/>
    </source>
</evidence>
<sequence>MPSETNAPGAGAERCHDCGGTIPSDARFCPSCGVVRGGKRPPAYCANCGTGFGPDDAYCSRCGEPRSATDGEPATAEKTRGRSGSSDVAADHDTDREYDAFRRRVARYVEAGWEVRRDHGDRVELVDRDVGSIPIHVLLLLFTGGVGNLLYGWYHYSILAETRYLSMHDPDPSSPERIEPATASTTESTAVETVSTYLLSGLLLLVGALLLGFSLGGATAINVGTALAVGLGLGFFLVGLGIAPPVEARLKRRHGPRAFGRHRTVDHRVIRPVEQVEEPCVVCGESFRGGLLRRRRDETVIAGVPIRTHSMRHNHYCAECAQTELFDDDDTVEFEGVEVDELGRNTDTEDDDGNVATEDDDGNVATEDEGKMEKEGNGAFEWSTSKSKSEHSGRE</sequence>
<feature type="transmembrane region" description="Helical" evidence="2">
    <location>
        <begin position="197"/>
        <end position="215"/>
    </location>
</feature>
<reference evidence="7 8" key="1">
    <citation type="submission" date="2017-06" db="EMBL/GenBank/DDBJ databases">
        <authorList>
            <person name="Kim H.J."/>
            <person name="Triplett B.A."/>
        </authorList>
    </citation>
    <scope>NUCLEOTIDE SEQUENCE [LARGE SCALE GENOMIC DNA]</scope>
    <source>
        <strain evidence="7 8">DSM 8800</strain>
    </source>
</reference>
<feature type="compositionally biased region" description="Acidic residues" evidence="1">
    <location>
        <begin position="348"/>
        <end position="362"/>
    </location>
</feature>
<name>A0A238W0I1_HALVU</name>
<feature type="transmembrane region" description="Helical" evidence="2">
    <location>
        <begin position="133"/>
        <end position="154"/>
    </location>
</feature>
<proteinExistence type="predicted"/>
<keyword evidence="2" id="KW-1133">Transmembrane helix</keyword>
<dbReference type="InterPro" id="IPR058963">
    <property type="entry name" value="DUF8108_M"/>
</dbReference>
<feature type="domain" description="DUF8108" evidence="4">
    <location>
        <begin position="252"/>
        <end position="322"/>
    </location>
</feature>
<dbReference type="OrthoDB" id="53394at2157"/>